<dbReference type="EMBL" id="DXGJ01000035">
    <property type="protein sequence ID" value="HIW71928.1"/>
    <property type="molecule type" value="Genomic_DNA"/>
</dbReference>
<gene>
    <name evidence="1" type="ORF">H9875_04795</name>
</gene>
<reference evidence="1" key="2">
    <citation type="submission" date="2021-04" db="EMBL/GenBank/DDBJ databases">
        <authorList>
            <person name="Gilroy R."/>
        </authorList>
    </citation>
    <scope>NUCLEOTIDE SEQUENCE</scope>
    <source>
        <strain evidence="1">CHK173-259</strain>
    </source>
</reference>
<name>A0A9D1QRZ0_9LACO</name>
<proteinExistence type="predicted"/>
<dbReference type="Proteomes" id="UP000886822">
    <property type="component" value="Unassembled WGS sequence"/>
</dbReference>
<evidence type="ECO:0000313" key="2">
    <source>
        <dbReference type="Proteomes" id="UP000886822"/>
    </source>
</evidence>
<accession>A0A9D1QRZ0</accession>
<organism evidence="1 2">
    <name type="scientific">Candidatus Levilactobacillus faecigallinarum</name>
    <dbReference type="NCBI Taxonomy" id="2838638"/>
    <lineage>
        <taxon>Bacteria</taxon>
        <taxon>Bacillati</taxon>
        <taxon>Bacillota</taxon>
        <taxon>Bacilli</taxon>
        <taxon>Lactobacillales</taxon>
        <taxon>Lactobacillaceae</taxon>
        <taxon>Levilactobacillus</taxon>
    </lineage>
</organism>
<evidence type="ECO:0000313" key="1">
    <source>
        <dbReference type="EMBL" id="HIW71928.1"/>
    </source>
</evidence>
<dbReference type="AlphaFoldDB" id="A0A9D1QRZ0"/>
<sequence>MGIGRFLTGVSVAAGVSLAAYLVLTQQDPLTWGRNLKHQAQRTTQQLDDIRQAKDKVAANALKLSQAIEDGTQTLNAIQTQIDKFEFKVAPRVAVIQETLDHLEQTEI</sequence>
<comment type="caution">
    <text evidence="1">The sequence shown here is derived from an EMBL/GenBank/DDBJ whole genome shotgun (WGS) entry which is preliminary data.</text>
</comment>
<reference evidence="1" key="1">
    <citation type="journal article" date="2021" name="PeerJ">
        <title>Extensive microbial diversity within the chicken gut microbiome revealed by metagenomics and culture.</title>
        <authorList>
            <person name="Gilroy R."/>
            <person name="Ravi A."/>
            <person name="Getino M."/>
            <person name="Pursley I."/>
            <person name="Horton D.L."/>
            <person name="Alikhan N.F."/>
            <person name="Baker D."/>
            <person name="Gharbi K."/>
            <person name="Hall N."/>
            <person name="Watson M."/>
            <person name="Adriaenssens E.M."/>
            <person name="Foster-Nyarko E."/>
            <person name="Jarju S."/>
            <person name="Secka A."/>
            <person name="Antonio M."/>
            <person name="Oren A."/>
            <person name="Chaudhuri R.R."/>
            <person name="La Ragione R."/>
            <person name="Hildebrand F."/>
            <person name="Pallen M.J."/>
        </authorList>
    </citation>
    <scope>NUCLEOTIDE SEQUENCE</scope>
    <source>
        <strain evidence="1">CHK173-259</strain>
    </source>
</reference>
<protein>
    <submittedName>
        <fullName evidence="1">Uncharacterized protein</fullName>
    </submittedName>
</protein>